<gene>
    <name evidence="3" type="ORF">SAMN06297251_107149</name>
</gene>
<evidence type="ECO:0000313" key="4">
    <source>
        <dbReference type="Proteomes" id="UP000192656"/>
    </source>
</evidence>
<reference evidence="3 4" key="1">
    <citation type="submission" date="2017-04" db="EMBL/GenBank/DDBJ databases">
        <authorList>
            <person name="Afonso C.L."/>
            <person name="Miller P.J."/>
            <person name="Scott M.A."/>
            <person name="Spackman E."/>
            <person name="Goraichik I."/>
            <person name="Dimitrov K.M."/>
            <person name="Suarez D.L."/>
            <person name="Swayne D.E."/>
        </authorList>
    </citation>
    <scope>NUCLEOTIDE SEQUENCE [LARGE SCALE GENOMIC DNA]</scope>
    <source>
        <strain evidence="3 4">CGMCC 1.10972</strain>
    </source>
</reference>
<evidence type="ECO:0000313" key="3">
    <source>
        <dbReference type="EMBL" id="SMC76481.1"/>
    </source>
</evidence>
<evidence type="ECO:0000256" key="2">
    <source>
        <dbReference type="SAM" id="Phobius"/>
    </source>
</evidence>
<dbReference type="Proteomes" id="UP000192656">
    <property type="component" value="Unassembled WGS sequence"/>
</dbReference>
<dbReference type="Gene3D" id="2.40.50.90">
    <property type="match status" value="1"/>
</dbReference>
<dbReference type="InterPro" id="IPR035437">
    <property type="entry name" value="SNase_OB-fold_sf"/>
</dbReference>
<keyword evidence="2" id="KW-0812">Transmembrane</keyword>
<evidence type="ECO:0008006" key="5">
    <source>
        <dbReference type="Google" id="ProtNLM"/>
    </source>
</evidence>
<dbReference type="RefSeq" id="WP_084409961.1">
    <property type="nucleotide sequence ID" value="NZ_FWXR01000007.1"/>
</dbReference>
<evidence type="ECO:0000256" key="1">
    <source>
        <dbReference type="SAM" id="MobiDB-lite"/>
    </source>
</evidence>
<protein>
    <recommendedName>
        <fullName evidence="5">Endonuclease YncB, thermonuclease family</fullName>
    </recommendedName>
</protein>
<dbReference type="OrthoDB" id="9810674at2"/>
<feature type="region of interest" description="Disordered" evidence="1">
    <location>
        <begin position="46"/>
        <end position="108"/>
    </location>
</feature>
<dbReference type="STRING" id="937218.SAMN06297251_107149"/>
<sequence length="237" mass="25088">MRTEGYLAIALGFSILSFGLLVLAPVDTRPMRDLFDRPSVRIVEGGGHFDPLTGEVRPRAAVPPNDAAPAEPVDEASQAEVDSASSSQGPLRRLPPRGALSDLAAPAEKPEDDVAKRLLARPVALDAARIAIGQAVVELPGVEPLELAAQCSSGSLTWPCGARSRTELRNFLRGRSIECEVPNRFGESRESITSACSVGDEDIGAWVVSRGWAQAVPGGPYEDLQASAKANGLGIWR</sequence>
<proteinExistence type="predicted"/>
<dbReference type="AlphaFoldDB" id="A0A1W2BUC1"/>
<organism evidence="3 4">
    <name type="scientific">Fulvimarina manganoxydans</name>
    <dbReference type="NCBI Taxonomy" id="937218"/>
    <lineage>
        <taxon>Bacteria</taxon>
        <taxon>Pseudomonadati</taxon>
        <taxon>Pseudomonadota</taxon>
        <taxon>Alphaproteobacteria</taxon>
        <taxon>Hyphomicrobiales</taxon>
        <taxon>Aurantimonadaceae</taxon>
        <taxon>Fulvimarina</taxon>
    </lineage>
</organism>
<name>A0A1W2BUC1_9HYPH</name>
<accession>A0A1W2BUC1</accession>
<keyword evidence="2" id="KW-1133">Transmembrane helix</keyword>
<keyword evidence="2" id="KW-0472">Membrane</keyword>
<dbReference type="SUPFAM" id="SSF50199">
    <property type="entry name" value="Staphylococcal nuclease"/>
    <property type="match status" value="1"/>
</dbReference>
<keyword evidence="4" id="KW-1185">Reference proteome</keyword>
<dbReference type="EMBL" id="FWXR01000007">
    <property type="protein sequence ID" value="SMC76481.1"/>
    <property type="molecule type" value="Genomic_DNA"/>
</dbReference>
<feature type="transmembrane region" description="Helical" evidence="2">
    <location>
        <begin position="6"/>
        <end position="26"/>
    </location>
</feature>